<keyword evidence="3" id="KW-1185">Reference proteome</keyword>
<keyword evidence="1" id="KW-0732">Signal</keyword>
<accession>A0ABS5Q0X7</accession>
<gene>
    <name evidence="2" type="ORF">I0D00_10745</name>
</gene>
<evidence type="ECO:0000313" key="2">
    <source>
        <dbReference type="EMBL" id="MBS7662412.1"/>
    </source>
</evidence>
<dbReference type="RefSeq" id="WP_213639709.1">
    <property type="nucleotide sequence ID" value="NZ_JADPMV010000001.1"/>
</dbReference>
<organism evidence="2 3">
    <name type="scientific">Pseudomonas lalucatii</name>
    <dbReference type="NCBI Taxonomy" id="1424203"/>
    <lineage>
        <taxon>Bacteria</taxon>
        <taxon>Pseudomonadati</taxon>
        <taxon>Pseudomonadota</taxon>
        <taxon>Gammaproteobacteria</taxon>
        <taxon>Pseudomonadales</taxon>
        <taxon>Pseudomonadaceae</taxon>
        <taxon>Pseudomonas</taxon>
    </lineage>
</organism>
<name>A0ABS5Q0X7_9PSED</name>
<dbReference type="Proteomes" id="UP001196601">
    <property type="component" value="Unassembled WGS sequence"/>
</dbReference>
<comment type="caution">
    <text evidence="2">The sequence shown here is derived from an EMBL/GenBank/DDBJ whole genome shotgun (WGS) entry which is preliminary data.</text>
</comment>
<evidence type="ECO:0008006" key="4">
    <source>
        <dbReference type="Google" id="ProtNLM"/>
    </source>
</evidence>
<protein>
    <recommendedName>
        <fullName evidence="4">Cytochrome c domain-containing protein</fullName>
    </recommendedName>
</protein>
<evidence type="ECO:0000256" key="1">
    <source>
        <dbReference type="SAM" id="SignalP"/>
    </source>
</evidence>
<sequence>MKRRIGVPWRLAALGAALGLASTASLARPATDPSSDPPALLSETGLFAPGSRAIASGLQAFAPQYPLWSDGAEKRRWLSLPPGSAIDASTPDAWVFPKGTRLWKEFAYAGQPVETRFIERLADGSWRYLTYIWAADGRDAALAPGEGATLAVAAAPGGRYAVPSRDDCRGCHEAGPVPVLGFSALQLSPDRDGLAPHGQAVEADPVNLEGLLTRGLLRDLPRGLLDQPPRIAARSPTERAALGYLHGNCGHCHNASGPLALLELSLTQGAGAAADAERSLRTTVGQLSESRLNNLDTRIVPGDAARSLLLARMRSRNPVLQMPPLGTVRTDAQANALIERWIVHELPFLQEKTP</sequence>
<evidence type="ECO:0000313" key="3">
    <source>
        <dbReference type="Proteomes" id="UP001196601"/>
    </source>
</evidence>
<feature type="signal peptide" evidence="1">
    <location>
        <begin position="1"/>
        <end position="27"/>
    </location>
</feature>
<feature type="chain" id="PRO_5045324267" description="Cytochrome c domain-containing protein" evidence="1">
    <location>
        <begin position="28"/>
        <end position="354"/>
    </location>
</feature>
<reference evidence="2 3" key="1">
    <citation type="journal article" date="2021" name="Syst. Appl. Microbiol.">
        <title>Pseudomonas lalucatii sp. nov. isolated from Vallgornera, a karstic cave in Mallorca, Western Mediterranean.</title>
        <authorList>
            <person name="Busquets A."/>
            <person name="Mulet M."/>
            <person name="Gomila M."/>
            <person name="Garcia-Valdes E."/>
        </authorList>
    </citation>
    <scope>NUCLEOTIDE SEQUENCE [LARGE SCALE GENOMIC DNA]</scope>
    <source>
        <strain evidence="2 3">R1b54</strain>
    </source>
</reference>
<proteinExistence type="predicted"/>
<dbReference type="EMBL" id="JADPMV010000001">
    <property type="protein sequence ID" value="MBS7662412.1"/>
    <property type="molecule type" value="Genomic_DNA"/>
</dbReference>